<dbReference type="Pfam" id="PF00534">
    <property type="entry name" value="Glycos_transf_1"/>
    <property type="match status" value="1"/>
</dbReference>
<dbReference type="InterPro" id="IPR001296">
    <property type="entry name" value="Glyco_trans_1"/>
</dbReference>
<protein>
    <submittedName>
        <fullName evidence="3">Glycosyltransferase involved in cell wall biosynthesis</fullName>
    </submittedName>
</protein>
<dbReference type="CDD" id="cd03811">
    <property type="entry name" value="GT4_GT28_WabH-like"/>
    <property type="match status" value="1"/>
</dbReference>
<feature type="domain" description="Glycosyl transferase family 1" evidence="1">
    <location>
        <begin position="169"/>
        <end position="319"/>
    </location>
</feature>
<reference evidence="3 4" key="1">
    <citation type="submission" date="2020-03" db="EMBL/GenBank/DDBJ databases">
        <title>Genomic Encyclopedia of Type Strains, Phase IV (KMG-IV): sequencing the most valuable type-strain genomes for metagenomic binning, comparative biology and taxonomic classification.</title>
        <authorList>
            <person name="Goeker M."/>
        </authorList>
    </citation>
    <scope>NUCLEOTIDE SEQUENCE [LARGE SCALE GENOMIC DNA]</scope>
    <source>
        <strain evidence="3 4">DSM 27651</strain>
    </source>
</reference>
<organism evidence="3 4">
    <name type="scientific">Sphingomonas jejuensis</name>
    <dbReference type="NCBI Taxonomy" id="904715"/>
    <lineage>
        <taxon>Bacteria</taxon>
        <taxon>Pseudomonadati</taxon>
        <taxon>Pseudomonadota</taxon>
        <taxon>Alphaproteobacteria</taxon>
        <taxon>Sphingomonadales</taxon>
        <taxon>Sphingomonadaceae</taxon>
        <taxon>Sphingomonas</taxon>
    </lineage>
</organism>
<dbReference type="Proteomes" id="UP000734218">
    <property type="component" value="Unassembled WGS sequence"/>
</dbReference>
<evidence type="ECO:0000313" key="4">
    <source>
        <dbReference type="Proteomes" id="UP000734218"/>
    </source>
</evidence>
<evidence type="ECO:0000259" key="2">
    <source>
        <dbReference type="Pfam" id="PF13439"/>
    </source>
</evidence>
<name>A0ABX0XLM9_9SPHN</name>
<feature type="domain" description="Glycosyltransferase subfamily 4-like N-terminal" evidence="2">
    <location>
        <begin position="2"/>
        <end position="149"/>
    </location>
</feature>
<evidence type="ECO:0000313" key="3">
    <source>
        <dbReference type="EMBL" id="NJC33692.1"/>
    </source>
</evidence>
<dbReference type="PANTHER" id="PTHR12526">
    <property type="entry name" value="GLYCOSYLTRANSFERASE"/>
    <property type="match status" value="1"/>
</dbReference>
<dbReference type="SUPFAM" id="SSF53756">
    <property type="entry name" value="UDP-Glycosyltransferase/glycogen phosphorylase"/>
    <property type="match status" value="1"/>
</dbReference>
<dbReference type="PANTHER" id="PTHR12526:SF630">
    <property type="entry name" value="GLYCOSYLTRANSFERASE"/>
    <property type="match status" value="1"/>
</dbReference>
<gene>
    <name evidence="3" type="ORF">GGR88_001166</name>
</gene>
<dbReference type="Pfam" id="PF13439">
    <property type="entry name" value="Glyco_transf_4"/>
    <property type="match status" value="1"/>
</dbReference>
<dbReference type="EMBL" id="JAATJE010000001">
    <property type="protein sequence ID" value="NJC33692.1"/>
    <property type="molecule type" value="Genomic_DNA"/>
</dbReference>
<comment type="caution">
    <text evidence="3">The sequence shown here is derived from an EMBL/GenBank/DDBJ whole genome shotgun (WGS) entry which is preliminary data.</text>
</comment>
<dbReference type="Gene3D" id="3.40.50.2000">
    <property type="entry name" value="Glycogen Phosphorylase B"/>
    <property type="match status" value="2"/>
</dbReference>
<proteinExistence type="predicted"/>
<sequence length="357" mass="38187">MLASYLDRGRFDPLLLVHERDGPLVDRLPPDLKVRFVNEGPYRRGHLAASLRATIAAARDSDVIVAANEGRASVLALIAAKLWRRPVVAWLHVSWSDFGATAGWKQRVAVRLTRAFDSVVAVSRGVADDLHRTLGGQAPSVIYNPIDVDAVALSAAEAVRTDHEPIFARPVVASSGRFNDQKNQGDLIRAHAALKARGIDHHLMLIGSGDRFDALRSEAARLGVTDTVFFTDFLQNPHAYVARSTVFALSSRFEGFGLVVAEALAAGVPVVSYDCPHGPGEILADSGAGQLVPVGDVGALTDRLAVLLENEPLRAEARSRTVGRARAFDRAGAVARWETLLASLAGRAQPMPVPAAG</sequence>
<accession>A0ABX0XLM9</accession>
<evidence type="ECO:0000259" key="1">
    <source>
        <dbReference type="Pfam" id="PF00534"/>
    </source>
</evidence>
<dbReference type="InterPro" id="IPR028098">
    <property type="entry name" value="Glyco_trans_4-like_N"/>
</dbReference>
<keyword evidence="4" id="KW-1185">Reference proteome</keyword>